<organism evidence="2 3">
    <name type="scientific">Tunturiibacter empetritectus</name>
    <dbReference type="NCBI Taxonomy" id="3069691"/>
    <lineage>
        <taxon>Bacteria</taxon>
        <taxon>Pseudomonadati</taxon>
        <taxon>Acidobacteriota</taxon>
        <taxon>Terriglobia</taxon>
        <taxon>Terriglobales</taxon>
        <taxon>Acidobacteriaceae</taxon>
        <taxon>Tunturiibacter</taxon>
    </lineage>
</organism>
<dbReference type="CDD" id="cd07043">
    <property type="entry name" value="STAS_anti-anti-sigma_factors"/>
    <property type="match status" value="1"/>
</dbReference>
<dbReference type="InterPro" id="IPR036513">
    <property type="entry name" value="STAS_dom_sf"/>
</dbReference>
<evidence type="ECO:0000313" key="2">
    <source>
        <dbReference type="EMBL" id="MBB5316929.1"/>
    </source>
</evidence>
<dbReference type="PROSITE" id="PS50801">
    <property type="entry name" value="STAS"/>
    <property type="match status" value="1"/>
</dbReference>
<dbReference type="EMBL" id="JACHDY010000002">
    <property type="protein sequence ID" value="MBB5316929.1"/>
    <property type="molecule type" value="Genomic_DNA"/>
</dbReference>
<reference evidence="2" key="1">
    <citation type="submission" date="2020-08" db="EMBL/GenBank/DDBJ databases">
        <title>Genomic Encyclopedia of Type Strains, Phase IV (KMG-V): Genome sequencing to study the core and pangenomes of soil and plant-associated prokaryotes.</title>
        <authorList>
            <person name="Whitman W."/>
        </authorList>
    </citation>
    <scope>NUCLEOTIDE SEQUENCE [LARGE SCALE GENOMIC DNA]</scope>
    <source>
        <strain evidence="2">M8UP27</strain>
    </source>
</reference>
<evidence type="ECO:0000313" key="3">
    <source>
        <dbReference type="Proteomes" id="UP000568106"/>
    </source>
</evidence>
<dbReference type="GO" id="GO:0043856">
    <property type="term" value="F:anti-sigma factor antagonist activity"/>
    <property type="evidence" value="ECO:0007669"/>
    <property type="project" value="TreeGrafter"/>
</dbReference>
<dbReference type="Gene3D" id="3.30.750.24">
    <property type="entry name" value="STAS domain"/>
    <property type="match status" value="1"/>
</dbReference>
<dbReference type="InterPro" id="IPR002645">
    <property type="entry name" value="STAS_dom"/>
</dbReference>
<feature type="domain" description="STAS" evidence="1">
    <location>
        <begin position="10"/>
        <end position="115"/>
    </location>
</feature>
<protein>
    <submittedName>
        <fullName evidence="2">Anti-anti-sigma factor</fullName>
    </submittedName>
</protein>
<accession>A0A7W8IGT4</accession>
<dbReference type="Pfam" id="PF01740">
    <property type="entry name" value="STAS"/>
    <property type="match status" value="1"/>
</dbReference>
<dbReference type="SUPFAM" id="SSF52091">
    <property type="entry name" value="SpoIIaa-like"/>
    <property type="match status" value="1"/>
</dbReference>
<keyword evidence="3" id="KW-1185">Reference proteome</keyword>
<dbReference type="Proteomes" id="UP000568106">
    <property type="component" value="Unassembled WGS sequence"/>
</dbReference>
<dbReference type="PANTHER" id="PTHR33495">
    <property type="entry name" value="ANTI-SIGMA FACTOR ANTAGONIST TM_1081-RELATED-RELATED"/>
    <property type="match status" value="1"/>
</dbReference>
<comment type="caution">
    <text evidence="2">The sequence shown here is derived from an EMBL/GenBank/DDBJ whole genome shotgun (WGS) entry which is preliminary data.</text>
</comment>
<dbReference type="AlphaFoldDB" id="A0A7W8IGT4"/>
<evidence type="ECO:0000259" key="1">
    <source>
        <dbReference type="PROSITE" id="PS50801"/>
    </source>
</evidence>
<sequence length="115" mass="12799">MPASTTPPPFTLEIEDHGNTAVIRCHGKLVAGHTELLYAPVSQLLPTHRRLILDLSHLTHMDSMGLGALVRLYVSSRTKGCELELRHIGKKVRDLLIMTNLLPAFTIVGEHDIRM</sequence>
<gene>
    <name evidence="2" type="ORF">HDF09_001598</name>
</gene>
<name>A0A7W8IGT4_9BACT</name>
<proteinExistence type="predicted"/>